<evidence type="ECO:0008006" key="3">
    <source>
        <dbReference type="Google" id="ProtNLM"/>
    </source>
</evidence>
<proteinExistence type="predicted"/>
<keyword evidence="2" id="KW-1185">Reference proteome</keyword>
<evidence type="ECO:0000313" key="2">
    <source>
        <dbReference type="Proteomes" id="UP000597617"/>
    </source>
</evidence>
<protein>
    <recommendedName>
        <fullName evidence="3">DNA-directed DNA polymerase family A palm domain-containing protein</fullName>
    </recommendedName>
</protein>
<reference evidence="1 2" key="1">
    <citation type="submission" date="2020-11" db="EMBL/GenBank/DDBJ databases">
        <authorList>
            <person name="Kim M.K."/>
        </authorList>
    </citation>
    <scope>NUCLEOTIDE SEQUENCE [LARGE SCALE GENOMIC DNA]</scope>
    <source>
        <strain evidence="1 2">BT683</strain>
    </source>
</reference>
<dbReference type="RefSeq" id="WP_196281842.1">
    <property type="nucleotide sequence ID" value="NZ_JADQDQ010000003.1"/>
</dbReference>
<dbReference type="EMBL" id="JADQDQ010000003">
    <property type="protein sequence ID" value="MBF9237470.1"/>
    <property type="molecule type" value="Genomic_DNA"/>
</dbReference>
<evidence type="ECO:0000313" key="1">
    <source>
        <dbReference type="EMBL" id="MBF9237470.1"/>
    </source>
</evidence>
<accession>A0ABS0II41</accession>
<name>A0ABS0II41_9BACT</name>
<comment type="caution">
    <text evidence="1">The sequence shown here is derived from an EMBL/GenBank/DDBJ whole genome shotgun (WGS) entry which is preliminary data.</text>
</comment>
<organism evidence="1 2">
    <name type="scientific">Hymenobacter jeongseonensis</name>
    <dbReference type="NCBI Taxonomy" id="2791027"/>
    <lineage>
        <taxon>Bacteria</taxon>
        <taxon>Pseudomonadati</taxon>
        <taxon>Bacteroidota</taxon>
        <taxon>Cytophagia</taxon>
        <taxon>Cytophagales</taxon>
        <taxon>Hymenobacteraceae</taxon>
        <taxon>Hymenobacter</taxon>
    </lineage>
</organism>
<sequence length="516" mass="59360">MYHHHLFGPSLIDVRATFDHIDFDTAFDGEFAHIERNKTLYLDNHVDKYHYILNRIHEGHVFNRTTVQGYASINLADLREFIGKRYADECLKLMKLLGWIQCDNWRVYGQKSFGYRIAPNFVSTAIGHLVFKDEVMGRKLRLRTAANNKANQKLVTWKNLRQIRIHDREALGFVDAKLAFSLQYLEAYRGQLSLISTPADVKAEAYNEIRWAWSHPTYWLNHSVYGLLNVNDARLALAQDDNAGLTLYGILKNSIVNQHGTDQIAISKIANLHFFHKRKVSKSRLYTNLSNISTELRKFLYHKDHAYNPLVNLDIRNSQPFILACLLKKQYGDASILPEDVQHFIDLTMTGKFYDCIMDRMNIAATERKEFKVQFFANIFFCTNEYAKRTQDGKLFKELFPNVYAIIVQMKTKDALGGHEKLAIAMQHLEADIILGAVGKKLEAEGIWYNTIHDSVVVSIQAADRTRELMLEAFRQEVGIVPTINTEVLTVVTADIKANILKDENDDDIMMMSMAA</sequence>
<gene>
    <name evidence="1" type="ORF">I2I05_08670</name>
</gene>
<dbReference type="Proteomes" id="UP000597617">
    <property type="component" value="Unassembled WGS sequence"/>
</dbReference>